<dbReference type="AlphaFoldDB" id="A0A1N6GX45"/>
<dbReference type="RefSeq" id="WP_139297308.1">
    <property type="nucleotide sequence ID" value="NZ_FSRK01000001.1"/>
</dbReference>
<protein>
    <recommendedName>
        <fullName evidence="3">Transposase</fullName>
    </recommendedName>
</protein>
<dbReference type="Proteomes" id="UP000185207">
    <property type="component" value="Unassembled WGS sequence"/>
</dbReference>
<dbReference type="GO" id="GO:0003676">
    <property type="term" value="F:nucleic acid binding"/>
    <property type="evidence" value="ECO:0007669"/>
    <property type="project" value="InterPro"/>
</dbReference>
<reference evidence="2" key="1">
    <citation type="submission" date="2016-11" db="EMBL/GenBank/DDBJ databases">
        <authorList>
            <person name="Varghese N."/>
            <person name="Submissions S."/>
        </authorList>
    </citation>
    <scope>NUCLEOTIDE SEQUENCE [LARGE SCALE GENOMIC DNA]</scope>
    <source>
        <strain evidence="2">DSM 27623</strain>
    </source>
</reference>
<evidence type="ECO:0000313" key="1">
    <source>
        <dbReference type="EMBL" id="SIO12100.1"/>
    </source>
</evidence>
<keyword evidence="2" id="KW-1185">Reference proteome</keyword>
<name>A0A1N6GX45_9FLAO</name>
<dbReference type="InterPro" id="IPR036397">
    <property type="entry name" value="RNaseH_sf"/>
</dbReference>
<dbReference type="EMBL" id="FSRK01000001">
    <property type="protein sequence ID" value="SIO12100.1"/>
    <property type="molecule type" value="Genomic_DNA"/>
</dbReference>
<accession>A0A1N6GX45</accession>
<evidence type="ECO:0000313" key="2">
    <source>
        <dbReference type="Proteomes" id="UP000185207"/>
    </source>
</evidence>
<dbReference type="InterPro" id="IPR012337">
    <property type="entry name" value="RNaseH-like_sf"/>
</dbReference>
<organism evidence="1 2">
    <name type="scientific">Epilithonimonas zeae</name>
    <dbReference type="NCBI Taxonomy" id="1416779"/>
    <lineage>
        <taxon>Bacteria</taxon>
        <taxon>Pseudomonadati</taxon>
        <taxon>Bacteroidota</taxon>
        <taxon>Flavobacteriia</taxon>
        <taxon>Flavobacteriales</taxon>
        <taxon>Weeksellaceae</taxon>
        <taxon>Chryseobacterium group</taxon>
        <taxon>Epilithonimonas</taxon>
    </lineage>
</organism>
<dbReference type="Gene3D" id="3.30.420.10">
    <property type="entry name" value="Ribonuclease H-like superfamily/Ribonuclease H"/>
    <property type="match status" value="1"/>
</dbReference>
<dbReference type="SUPFAM" id="SSF53098">
    <property type="entry name" value="Ribonuclease H-like"/>
    <property type="match status" value="1"/>
</dbReference>
<dbReference type="OrthoDB" id="612554at2"/>
<proteinExistence type="predicted"/>
<gene>
    <name evidence="1" type="ORF">SAMN05444409_2112</name>
</gene>
<sequence>MYQFYNNILTIPGRALYDGLNIMTKSNYDKHCRLNKFNRVRMGKGLNNTALIEFESIPEKFRTKIIKKIGYPSKPKVKNQIFNYYKDDYDAQEFFTNYLLDDYKSLSKEKQDEYSINAQMLNALDIYILEMITFRKSRGGKAMLTMVWQDAAKASEDVKNEIGHTLPKSIRRLKEKLDVYKVEGYKSLVSENFGNKKAAKIKDHKQEAVLRQLLRDHRNLDNEQIVTIYNSVAKIQDWAELSASTIGNYRTKWSLLTFAATNGEKRFDNKISMQVKRETPSLPLIYWTIDGWNAELLYQKTGNGLRGQSVTTYHNRLTMVVVLDPFIKYPVGYAIGTQENATLIKAALRNAVQHTEELFGEKHKVLQIQADNYAKKEMTSFYEIVSEKFTPAKVGNAKSKVIEPWFKYFNKTYCQLSPNWSGQGIKSRTQPNGEYLNKIRHSFPSQNECEKQLIQMIETDRNKLREKYLEGYGRLPENAKRLFNKKEYLMHFGETTGFTNKVSHNGLHISINGRKREYDSFDINFRMHSHLDWIIKFDSNDLSEVLAYNEDQNLNFILLQKHIQPMALYDRKKGDTEELNKINQFNRNTKNFILENQLKDYNTVNQLFISNPNLDNTLAKMLIMDSKGQHKNRLNEEKILNARKKLETQNKVIEKKKDKTWQNDQKDYWSNKVDINKYINEENE</sequence>
<dbReference type="STRING" id="1416779.SAMN05444409_2112"/>
<evidence type="ECO:0008006" key="3">
    <source>
        <dbReference type="Google" id="ProtNLM"/>
    </source>
</evidence>